<evidence type="ECO:0000313" key="3">
    <source>
        <dbReference type="Proteomes" id="UP000256970"/>
    </source>
</evidence>
<organism evidence="2 3">
    <name type="scientific">Tetradesmus obliquus</name>
    <name type="common">Green alga</name>
    <name type="synonym">Acutodesmus obliquus</name>
    <dbReference type="NCBI Taxonomy" id="3088"/>
    <lineage>
        <taxon>Eukaryota</taxon>
        <taxon>Viridiplantae</taxon>
        <taxon>Chlorophyta</taxon>
        <taxon>core chlorophytes</taxon>
        <taxon>Chlorophyceae</taxon>
        <taxon>CS clade</taxon>
        <taxon>Sphaeropleales</taxon>
        <taxon>Scenedesmaceae</taxon>
        <taxon>Tetradesmus</taxon>
    </lineage>
</organism>
<dbReference type="Proteomes" id="UP000256970">
    <property type="component" value="Unassembled WGS sequence"/>
</dbReference>
<feature type="compositionally biased region" description="Polar residues" evidence="1">
    <location>
        <begin position="78"/>
        <end position="91"/>
    </location>
</feature>
<dbReference type="AlphaFoldDB" id="A0A383V872"/>
<keyword evidence="3" id="KW-1185">Reference proteome</keyword>
<name>A0A383V872_TETOB</name>
<evidence type="ECO:0000313" key="2">
    <source>
        <dbReference type="EMBL" id="SZX61163.1"/>
    </source>
</evidence>
<accession>A0A383V872</accession>
<evidence type="ECO:0000256" key="1">
    <source>
        <dbReference type="SAM" id="MobiDB-lite"/>
    </source>
</evidence>
<feature type="region of interest" description="Disordered" evidence="1">
    <location>
        <begin position="226"/>
        <end position="246"/>
    </location>
</feature>
<sequence>MLAAHRTFSSATQGALRSCTARHVNLAPPATVARRLLVARASKDSKSWGEIAAEAVEVAKDVGSKLKDSITSLVPGKKQQQPDSSRLQQRSPYGRDDDRPLPMQLPGGGLLGGLVGGLLNTAVKGLAKELEKSAQQTRSVTDLAATRISSSRRIKQRLGEVTVGLPMSQSVASQSINGRVSKTVSLLLPVYNLAGAAVAQAQVTQVEGPAQNTCRIVVRMPEGDSVVLDDADEPGSSSSRRKAGAAVQGDVIDAEFRDLK</sequence>
<proteinExistence type="predicted"/>
<dbReference type="EMBL" id="FNXT01000127">
    <property type="protein sequence ID" value="SZX61163.1"/>
    <property type="molecule type" value="Genomic_DNA"/>
</dbReference>
<gene>
    <name evidence="2" type="ORF">BQ4739_LOCUS1686</name>
</gene>
<protein>
    <submittedName>
        <fullName evidence="2">Uncharacterized protein</fullName>
    </submittedName>
</protein>
<feature type="region of interest" description="Disordered" evidence="1">
    <location>
        <begin position="70"/>
        <end position="106"/>
    </location>
</feature>
<reference evidence="2 3" key="1">
    <citation type="submission" date="2016-10" db="EMBL/GenBank/DDBJ databases">
        <authorList>
            <person name="Cai Z."/>
        </authorList>
    </citation>
    <scope>NUCLEOTIDE SEQUENCE [LARGE SCALE GENOMIC DNA]</scope>
</reference>